<dbReference type="GO" id="GO:0005829">
    <property type="term" value="C:cytosol"/>
    <property type="evidence" value="ECO:0007669"/>
    <property type="project" value="TreeGrafter"/>
</dbReference>
<dbReference type="NCBIfam" id="TIGR03679">
    <property type="entry name" value="arCOG00187"/>
    <property type="match status" value="1"/>
</dbReference>
<evidence type="ECO:0000256" key="3">
    <source>
        <dbReference type="ARBA" id="ARBA00022840"/>
    </source>
</evidence>
<dbReference type="Gene3D" id="3.40.50.620">
    <property type="entry name" value="HUPs"/>
    <property type="match status" value="2"/>
</dbReference>
<evidence type="ECO:0000259" key="5">
    <source>
        <dbReference type="PROSITE" id="PS51278"/>
    </source>
</evidence>
<dbReference type="GO" id="GO:0004066">
    <property type="term" value="F:asparagine synthase (glutamine-hydrolyzing) activity"/>
    <property type="evidence" value="ECO:0007669"/>
    <property type="project" value="InterPro"/>
</dbReference>
<dbReference type="InterPro" id="IPR050795">
    <property type="entry name" value="Asn_Synthetase"/>
</dbReference>
<dbReference type="Gene3D" id="3.90.1490.10">
    <property type="entry name" value="putative n-type atp pyrophosphatase, domain 2"/>
    <property type="match status" value="1"/>
</dbReference>
<protein>
    <submittedName>
        <fullName evidence="6">Diphthine--ammonia ligase</fullName>
        <ecNumber evidence="6">6.3.1.14</ecNumber>
    </submittedName>
</protein>
<dbReference type="EMBL" id="QMWP01000084">
    <property type="protein sequence ID" value="RLG70083.1"/>
    <property type="molecule type" value="Genomic_DNA"/>
</dbReference>
<dbReference type="CDD" id="cd01994">
    <property type="entry name" value="AANH_PF0828-like"/>
    <property type="match status" value="1"/>
</dbReference>
<name>A0A497JHW5_9ARCH</name>
<dbReference type="Pfam" id="PF01902">
    <property type="entry name" value="Diphthami_syn_2"/>
    <property type="match status" value="1"/>
</dbReference>
<dbReference type="InterPro" id="IPR014729">
    <property type="entry name" value="Rossmann-like_a/b/a_fold"/>
</dbReference>
<dbReference type="PANTHER" id="PTHR11772:SF2">
    <property type="entry name" value="ASPARAGINE SYNTHETASE [GLUTAMINE-HYDROLYZING]"/>
    <property type="match status" value="1"/>
</dbReference>
<sequence>MCGIVAVFNDNQAEEIANEGLKKIRHRGRDAKRIISGKKFAVGHCLHWITGSKIVQPLQGNGIFAADCEIYNWKELCKKFGIQAENDAELLFRLLENAKSWKERIKILDIVDGVYAFVYALNGKVLIARDIVGVKPLVFIKTGTKFAVASEKKALKELEAKWNSCLEHLHPRHIIIFDIKSGKIKDIRRKFIEINEVNKDLKKIVNELDKKISNAVLKRIPEQKLALLFSGGLDSSLLAHYTLNVNAKVEAFVAGIRKEGWKPAVDIEKAEKIAAELGIKLNKVEIDIEKAENEMVKVAKAIESPNVMKNSVALAVHLCAKRAYEKGFKVIFSGSGSDEIFAGYRRSKEGDINRECYSQLIKMYDRDLYRDDLAAMHNSIELRVPFLDIELVRFAFSFPGKFKVFNGIEKYVLRKVAESKKLSSAFIKKTAAQYGGNFLKAIKFVAKKKGFKSAAEFYESIVGKDLRIGVLFSGGKDSCLALWELQKQKYDVKCLLAVLSENPHSYMYHPIDKKLLEKQAKSLGIELLIKSTKGEKEKELKELEELIRTAKRKFNVEGVGCGAIWSSYQRNRIDEIAEKVGVTVLDPLWHRKQSDIINQLIREGFEVILSRVSSYGLSAEDLGKKIDWNLYKKFLALEKDFGFNVAGEGGEYETAVLDGPNFRERIKIKYEKVMENENVGFLKIR</sequence>
<dbReference type="CDD" id="cd01991">
    <property type="entry name" value="Asn_synthase_B_C"/>
    <property type="match status" value="1"/>
</dbReference>
<comment type="caution">
    <text evidence="6">The sequence shown here is derived from an EMBL/GenBank/DDBJ whole genome shotgun (WGS) entry which is preliminary data.</text>
</comment>
<dbReference type="SUPFAM" id="SSF56235">
    <property type="entry name" value="N-terminal nucleophile aminohydrolases (Ntn hydrolases)"/>
    <property type="match status" value="1"/>
</dbReference>
<keyword evidence="2" id="KW-0547">Nucleotide-binding</keyword>
<evidence type="ECO:0000256" key="2">
    <source>
        <dbReference type="ARBA" id="ARBA00022741"/>
    </source>
</evidence>
<dbReference type="InterPro" id="IPR029055">
    <property type="entry name" value="Ntn_hydrolases_N"/>
</dbReference>
<dbReference type="Proteomes" id="UP000278031">
    <property type="component" value="Unassembled WGS sequence"/>
</dbReference>
<dbReference type="EC" id="6.3.1.14" evidence="6"/>
<organism evidence="6 7">
    <name type="scientific">Candidatus Iainarchaeum sp</name>
    <dbReference type="NCBI Taxonomy" id="3101447"/>
    <lineage>
        <taxon>Archaea</taxon>
        <taxon>Candidatus Iainarchaeota</taxon>
        <taxon>Candidatus Iainarchaeia</taxon>
        <taxon>Candidatus Iainarchaeales</taxon>
        <taxon>Candidatus Iainarchaeaceae</taxon>
        <taxon>Candidatus Iainarchaeum</taxon>
    </lineage>
</organism>
<dbReference type="AlphaFoldDB" id="A0A497JHW5"/>
<accession>A0A497JHW5</accession>
<feature type="coiled-coil region" evidence="4">
    <location>
        <begin position="267"/>
        <end position="301"/>
    </location>
</feature>
<proteinExistence type="predicted"/>
<dbReference type="GO" id="GO:0017178">
    <property type="term" value="F:diphthine-ammonia ligase activity"/>
    <property type="evidence" value="ECO:0007669"/>
    <property type="project" value="UniProtKB-EC"/>
</dbReference>
<dbReference type="Pfam" id="PF13537">
    <property type="entry name" value="GATase_7"/>
    <property type="match status" value="1"/>
</dbReference>
<dbReference type="InterPro" id="IPR001962">
    <property type="entry name" value="Asn_synthase"/>
</dbReference>
<dbReference type="PROSITE" id="PS51278">
    <property type="entry name" value="GATASE_TYPE_2"/>
    <property type="match status" value="1"/>
</dbReference>
<dbReference type="InterPro" id="IPR017932">
    <property type="entry name" value="GATase_2_dom"/>
</dbReference>
<dbReference type="NCBIfam" id="TIGR00290">
    <property type="entry name" value="MJ0570_dom"/>
    <property type="match status" value="1"/>
</dbReference>
<feature type="domain" description="Glutamine amidotransferase type-2" evidence="5">
    <location>
        <begin position="2"/>
        <end position="180"/>
    </location>
</feature>
<reference evidence="6 7" key="1">
    <citation type="submission" date="2018-06" db="EMBL/GenBank/DDBJ databases">
        <title>Extensive metabolic versatility and redundancy in microbially diverse, dynamic hydrothermal sediments.</title>
        <authorList>
            <person name="Dombrowski N."/>
            <person name="Teske A."/>
            <person name="Baker B.J."/>
        </authorList>
    </citation>
    <scope>NUCLEOTIDE SEQUENCE [LARGE SCALE GENOMIC DNA]</scope>
    <source>
        <strain evidence="6">B51_G17</strain>
    </source>
</reference>
<dbReference type="Gene3D" id="3.60.20.10">
    <property type="entry name" value="Glutamine Phosphoribosylpyrophosphate, subunit 1, domain 1"/>
    <property type="match status" value="1"/>
</dbReference>
<keyword evidence="1 6" id="KW-0436">Ligase</keyword>
<dbReference type="InterPro" id="IPR022427">
    <property type="entry name" value="MJ0570_ATP-bd"/>
</dbReference>
<dbReference type="GO" id="GO:0005524">
    <property type="term" value="F:ATP binding"/>
    <property type="evidence" value="ECO:0007669"/>
    <property type="project" value="UniProtKB-KW"/>
</dbReference>
<gene>
    <name evidence="6" type="ORF">DRO04_02400</name>
</gene>
<evidence type="ECO:0000256" key="1">
    <source>
        <dbReference type="ARBA" id="ARBA00022598"/>
    </source>
</evidence>
<evidence type="ECO:0000256" key="4">
    <source>
        <dbReference type="SAM" id="Coils"/>
    </source>
</evidence>
<evidence type="ECO:0000313" key="7">
    <source>
        <dbReference type="Proteomes" id="UP000278031"/>
    </source>
</evidence>
<keyword evidence="4" id="KW-0175">Coiled coil</keyword>
<dbReference type="SUPFAM" id="SSF52402">
    <property type="entry name" value="Adenine nucleotide alpha hydrolases-like"/>
    <property type="match status" value="2"/>
</dbReference>
<dbReference type="PANTHER" id="PTHR11772">
    <property type="entry name" value="ASPARAGINE SYNTHETASE"/>
    <property type="match status" value="1"/>
</dbReference>
<dbReference type="InterPro" id="IPR002761">
    <property type="entry name" value="Diphthami_syn_dom"/>
</dbReference>
<keyword evidence="3" id="KW-0067">ATP-binding</keyword>
<dbReference type="GO" id="GO:0006529">
    <property type="term" value="P:asparagine biosynthetic process"/>
    <property type="evidence" value="ECO:0007669"/>
    <property type="project" value="InterPro"/>
</dbReference>
<dbReference type="Pfam" id="PF00733">
    <property type="entry name" value="Asn_synthase"/>
    <property type="match status" value="1"/>
</dbReference>
<evidence type="ECO:0000313" key="6">
    <source>
        <dbReference type="EMBL" id="RLG70083.1"/>
    </source>
</evidence>